<sequence>MQASTVHRAHGSRRRPGSSLFSACTSALVSLALVLMLAGCGTVMQTSVDFVRTAVAGKEDLSEAATKVAALPYASLLMDDGQYRAVMVLGNDDEGRLSWHSRQAVVFLCEGGVLCGTHGLRAGLDGARIEGDNPFTDLRTVGEAGITVRRYDWRSGYRYGVPVTGVLRRVGQETMADPLGRSRTLARYEERLEGPGVEGTNTYWVDPATGMLWKSRQLAAPDVYLEINLIKPYRRRSQ</sequence>
<keyword evidence="1" id="KW-0472">Membrane</keyword>
<dbReference type="InterPro" id="IPR021308">
    <property type="entry name" value="GfcB"/>
</dbReference>
<proteinExistence type="predicted"/>
<gene>
    <name evidence="2" type="ORF">L613_000400000220</name>
</gene>
<dbReference type="Pfam" id="PF11102">
    <property type="entry name" value="YjbF"/>
    <property type="match status" value="1"/>
</dbReference>
<evidence type="ECO:0000256" key="1">
    <source>
        <dbReference type="SAM" id="Phobius"/>
    </source>
</evidence>
<keyword evidence="3" id="KW-1185">Reference proteome</keyword>
<comment type="caution">
    <text evidence="2">The sequence shown here is derived from an EMBL/GenBank/DDBJ whole genome shotgun (WGS) entry which is preliminary data.</text>
</comment>
<dbReference type="AlphaFoldDB" id="A0A562DI66"/>
<evidence type="ECO:0000313" key="3">
    <source>
        <dbReference type="Proteomes" id="UP000321583"/>
    </source>
</evidence>
<name>A0A562DI66_9GAMM</name>
<accession>A0A562DI66</accession>
<dbReference type="Proteomes" id="UP000321583">
    <property type="component" value="Unassembled WGS sequence"/>
</dbReference>
<keyword evidence="1" id="KW-0812">Transmembrane</keyword>
<dbReference type="EMBL" id="VLJS01000069">
    <property type="protein sequence ID" value="TWH09301.1"/>
    <property type="molecule type" value="Genomic_DNA"/>
</dbReference>
<dbReference type="SUPFAM" id="SSF159270">
    <property type="entry name" value="YmcC-like"/>
    <property type="match status" value="1"/>
</dbReference>
<dbReference type="Gene3D" id="2.40.360.10">
    <property type="entry name" value="YmcC-like"/>
    <property type="match status" value="1"/>
</dbReference>
<keyword evidence="1" id="KW-1133">Transmembrane helix</keyword>
<feature type="transmembrane region" description="Helical" evidence="1">
    <location>
        <begin position="20"/>
        <end position="44"/>
    </location>
</feature>
<protein>
    <submittedName>
        <fullName evidence="2">Group 4 capsule polysaccharide lipoprotein GfcB/YjbF</fullName>
    </submittedName>
</protein>
<dbReference type="InterPro" id="IPR023373">
    <property type="entry name" value="YmcC_sf"/>
</dbReference>
<organism evidence="2 3">
    <name type="scientific">Pseudoxanthomonas taiwanensis J19</name>
    <dbReference type="NCBI Taxonomy" id="935569"/>
    <lineage>
        <taxon>Bacteria</taxon>
        <taxon>Pseudomonadati</taxon>
        <taxon>Pseudomonadota</taxon>
        <taxon>Gammaproteobacteria</taxon>
        <taxon>Lysobacterales</taxon>
        <taxon>Lysobacteraceae</taxon>
        <taxon>Pseudoxanthomonas</taxon>
    </lineage>
</organism>
<reference evidence="2 3" key="1">
    <citation type="submission" date="2019-07" db="EMBL/GenBank/DDBJ databases">
        <title>Genome sequencing of lignin-degrading bacterial isolates.</title>
        <authorList>
            <person name="Gladden J."/>
        </authorList>
    </citation>
    <scope>NUCLEOTIDE SEQUENCE [LARGE SCALE GENOMIC DNA]</scope>
    <source>
        <strain evidence="2 3">J19</strain>
    </source>
</reference>
<evidence type="ECO:0000313" key="2">
    <source>
        <dbReference type="EMBL" id="TWH09301.1"/>
    </source>
</evidence>
<keyword evidence="2" id="KW-0449">Lipoprotein</keyword>